<name>A0ABN9DJ46_9NEOB</name>
<comment type="caution">
    <text evidence="1">The sequence shown here is derived from an EMBL/GenBank/DDBJ whole genome shotgun (WGS) entry which is preliminary data.</text>
</comment>
<proteinExistence type="predicted"/>
<dbReference type="EMBL" id="CATNWA010014385">
    <property type="protein sequence ID" value="CAI9571187.1"/>
    <property type="molecule type" value="Genomic_DNA"/>
</dbReference>
<organism evidence="1 2">
    <name type="scientific">Staurois parvus</name>
    <dbReference type="NCBI Taxonomy" id="386267"/>
    <lineage>
        <taxon>Eukaryota</taxon>
        <taxon>Metazoa</taxon>
        <taxon>Chordata</taxon>
        <taxon>Craniata</taxon>
        <taxon>Vertebrata</taxon>
        <taxon>Euteleostomi</taxon>
        <taxon>Amphibia</taxon>
        <taxon>Batrachia</taxon>
        <taxon>Anura</taxon>
        <taxon>Neobatrachia</taxon>
        <taxon>Ranoidea</taxon>
        <taxon>Ranidae</taxon>
        <taxon>Staurois</taxon>
    </lineage>
</organism>
<evidence type="ECO:0000313" key="2">
    <source>
        <dbReference type="Proteomes" id="UP001162483"/>
    </source>
</evidence>
<dbReference type="Proteomes" id="UP001162483">
    <property type="component" value="Unassembled WGS sequence"/>
</dbReference>
<keyword evidence="2" id="KW-1185">Reference proteome</keyword>
<gene>
    <name evidence="1" type="ORF">SPARVUS_LOCUS7206831</name>
</gene>
<evidence type="ECO:0000313" key="1">
    <source>
        <dbReference type="EMBL" id="CAI9571187.1"/>
    </source>
</evidence>
<reference evidence="1" key="1">
    <citation type="submission" date="2023-05" db="EMBL/GenBank/DDBJ databases">
        <authorList>
            <person name="Stuckert A."/>
        </authorList>
    </citation>
    <scope>NUCLEOTIDE SEQUENCE</scope>
</reference>
<sequence>CLTYFLSCETSKYDVPGPFEYWGKRFACIFHDDKRLWTASGNGRVKRNFQTQTLINTVSHVYTYLQAFGV</sequence>
<feature type="non-terminal residue" evidence="1">
    <location>
        <position position="1"/>
    </location>
</feature>
<protein>
    <submittedName>
        <fullName evidence="1">Uncharacterized protein</fullName>
    </submittedName>
</protein>
<accession>A0ABN9DJ46</accession>